<reference evidence="2 3" key="2">
    <citation type="journal article" date="2023" name="Mol. Biol. Evol.">
        <title>Genomics of Secondarily Temperate Adaptation in the Only Non-Antarctic Icefish.</title>
        <authorList>
            <person name="Rivera-Colon A.G."/>
            <person name="Rayamajhi N."/>
            <person name="Minhas B.F."/>
            <person name="Madrigal G."/>
            <person name="Bilyk K.T."/>
            <person name="Yoon V."/>
            <person name="Hune M."/>
            <person name="Gregory S."/>
            <person name="Cheng C.H.C."/>
            <person name="Catchen J.M."/>
        </authorList>
    </citation>
    <scope>NUCLEOTIDE SEQUENCE [LARGE SCALE GENOMIC DNA]</scope>
    <source>
        <strain evidence="2">JMC-PN-2008</strain>
    </source>
</reference>
<organism evidence="2 3">
    <name type="scientific">Eleginops maclovinus</name>
    <name type="common">Patagonian blennie</name>
    <name type="synonym">Eleginus maclovinus</name>
    <dbReference type="NCBI Taxonomy" id="56733"/>
    <lineage>
        <taxon>Eukaryota</taxon>
        <taxon>Metazoa</taxon>
        <taxon>Chordata</taxon>
        <taxon>Craniata</taxon>
        <taxon>Vertebrata</taxon>
        <taxon>Euteleostomi</taxon>
        <taxon>Actinopterygii</taxon>
        <taxon>Neopterygii</taxon>
        <taxon>Teleostei</taxon>
        <taxon>Neoteleostei</taxon>
        <taxon>Acanthomorphata</taxon>
        <taxon>Eupercaria</taxon>
        <taxon>Perciformes</taxon>
        <taxon>Notothenioidei</taxon>
        <taxon>Eleginopidae</taxon>
        <taxon>Eleginops</taxon>
    </lineage>
</organism>
<feature type="region of interest" description="Disordered" evidence="1">
    <location>
        <begin position="1"/>
        <end position="33"/>
    </location>
</feature>
<protein>
    <submittedName>
        <fullName evidence="2">Uncharacterized protein</fullName>
    </submittedName>
</protein>
<evidence type="ECO:0000313" key="2">
    <source>
        <dbReference type="EMBL" id="KAK5847882.1"/>
    </source>
</evidence>
<gene>
    <name evidence="2" type="ORF">PBY51_016975</name>
</gene>
<dbReference type="EMBL" id="JAUZQC010000026">
    <property type="protein sequence ID" value="KAK5847882.1"/>
    <property type="molecule type" value="Genomic_DNA"/>
</dbReference>
<sequence>MQIHRGGPSPPASPQEIGELRKRHLGRGLINNKRPMARRQKKWELVAVDIRDFSDEMANYSDVGLVKAEEWHTKATHNMRGGNMPAREIAITLLQT</sequence>
<evidence type="ECO:0000256" key="1">
    <source>
        <dbReference type="SAM" id="MobiDB-lite"/>
    </source>
</evidence>
<reference evidence="2 3" key="1">
    <citation type="journal article" date="2023" name="Genes (Basel)">
        <title>Chromosome-Level Genome Assembly and Circadian Gene Repertoire of the Patagonia Blennie Eleginops maclovinus-The Closest Ancestral Proxy of Antarctic Cryonotothenioids.</title>
        <authorList>
            <person name="Cheng C.C."/>
            <person name="Rivera-Colon A.G."/>
            <person name="Minhas B.F."/>
            <person name="Wilson L."/>
            <person name="Rayamajhi N."/>
            <person name="Vargas-Chacoff L."/>
            <person name="Catchen J.M."/>
        </authorList>
    </citation>
    <scope>NUCLEOTIDE SEQUENCE [LARGE SCALE GENOMIC DNA]</scope>
    <source>
        <strain evidence="2">JMC-PN-2008</strain>
    </source>
</reference>
<accession>A0AAN7WRJ7</accession>
<comment type="caution">
    <text evidence="2">The sequence shown here is derived from an EMBL/GenBank/DDBJ whole genome shotgun (WGS) entry which is preliminary data.</text>
</comment>
<name>A0AAN7WRJ7_ELEMC</name>
<keyword evidence="3" id="KW-1185">Reference proteome</keyword>
<dbReference type="Proteomes" id="UP001346869">
    <property type="component" value="Unassembled WGS sequence"/>
</dbReference>
<evidence type="ECO:0000313" key="3">
    <source>
        <dbReference type="Proteomes" id="UP001346869"/>
    </source>
</evidence>
<dbReference type="AlphaFoldDB" id="A0AAN7WRJ7"/>
<proteinExistence type="predicted"/>